<evidence type="ECO:0000313" key="1">
    <source>
        <dbReference type="EMBL" id="BDG71183.1"/>
    </source>
</evidence>
<evidence type="ECO:0000313" key="2">
    <source>
        <dbReference type="Proteomes" id="UP000831327"/>
    </source>
</evidence>
<sequence length="366" mass="38883">MPERPTLDEAAAALAVLRRHFRSFAFADATRTNDPDGSYAVSVVDVRQRPGADESAFLVGLLSAVCRACLWLAPGLLARAPEYSGAGTGKGLLVRAACAVAYGQQPQAITAGATGEELDKRLTAALMEAGAALKSDVLASAITERPAAVRPLGQSKTVRLNPTAWVAVTGNGVLLSEDLARRFLVVELDAGLEDPEARDFRGDFVGDTLAARDVLLGAALTIWRWGRQQGDTLPAGRPLGSFNQWARWCRDPLVALGCQDPAARVADAKAKDPRRQAVAEIFTAWWAAHRGHPVTVADLAEPVRMAADPMGRGRQYLAARIRALDGTRAAGFVLTRSPSTGKWEPDRYGLAETTAATSPGPVEGEI</sequence>
<protein>
    <recommendedName>
        <fullName evidence="3">DUF3987 domain-containing protein</fullName>
    </recommendedName>
</protein>
<name>A0ABM7Y092_9PROT</name>
<accession>A0ABM7Y092</accession>
<keyword evidence="2" id="KW-1185">Reference proteome</keyword>
<gene>
    <name evidence="1" type="ORF">Rmf_11120</name>
</gene>
<reference evidence="1 2" key="1">
    <citation type="journal article" date="2016" name="Microbes Environ.">
        <title>Phylogenetically diverse aerobic anoxygenic phototrophic bacteria isolated from epilithic biofilms in Tama river, Japan.</title>
        <authorList>
            <person name="Hirose S."/>
            <person name="Matsuura K."/>
            <person name="Haruta S."/>
        </authorList>
    </citation>
    <scope>NUCLEOTIDE SEQUENCE [LARGE SCALE GENOMIC DNA]</scope>
    <source>
        <strain evidence="1 2">S08</strain>
    </source>
</reference>
<evidence type="ECO:0008006" key="3">
    <source>
        <dbReference type="Google" id="ProtNLM"/>
    </source>
</evidence>
<dbReference type="Proteomes" id="UP000831327">
    <property type="component" value="Chromosome"/>
</dbReference>
<organism evidence="1 2">
    <name type="scientific">Roseomonas fluvialis</name>
    <dbReference type="NCBI Taxonomy" id="1750527"/>
    <lineage>
        <taxon>Bacteria</taxon>
        <taxon>Pseudomonadati</taxon>
        <taxon>Pseudomonadota</taxon>
        <taxon>Alphaproteobacteria</taxon>
        <taxon>Acetobacterales</taxon>
        <taxon>Roseomonadaceae</taxon>
        <taxon>Roseomonas</taxon>
    </lineage>
</organism>
<proteinExistence type="predicted"/>
<dbReference type="EMBL" id="AP025637">
    <property type="protein sequence ID" value="BDG71183.1"/>
    <property type="molecule type" value="Genomic_DNA"/>
</dbReference>